<dbReference type="AlphaFoldDB" id="A0A0C3DVN5"/>
<sequence length="131" mass="15435">MRQHRIQQLGLLGENERDEQTQVTGRRTCSDAGNRHVVAQHTTHGTLSMSNQVCIRTRVQARICNFTLGPIYVTLYIYHISRTQPIHAYIWYWLSLRRITEDILSVCLSSSFNVLYMYWVEYDPCCKHWNA</sequence>
<protein>
    <submittedName>
        <fullName evidence="1">Uncharacterized protein</fullName>
    </submittedName>
</protein>
<dbReference type="EMBL" id="KN822064">
    <property type="protein sequence ID" value="KIM60264.1"/>
    <property type="molecule type" value="Genomic_DNA"/>
</dbReference>
<dbReference type="InParanoid" id="A0A0C3DVN5"/>
<organism evidence="1 2">
    <name type="scientific">Scleroderma citrinum Foug A</name>
    <dbReference type="NCBI Taxonomy" id="1036808"/>
    <lineage>
        <taxon>Eukaryota</taxon>
        <taxon>Fungi</taxon>
        <taxon>Dikarya</taxon>
        <taxon>Basidiomycota</taxon>
        <taxon>Agaricomycotina</taxon>
        <taxon>Agaricomycetes</taxon>
        <taxon>Agaricomycetidae</taxon>
        <taxon>Boletales</taxon>
        <taxon>Sclerodermatineae</taxon>
        <taxon>Sclerodermataceae</taxon>
        <taxon>Scleroderma</taxon>
    </lineage>
</organism>
<gene>
    <name evidence="1" type="ORF">SCLCIDRAFT_1217041</name>
</gene>
<dbReference type="Proteomes" id="UP000053989">
    <property type="component" value="Unassembled WGS sequence"/>
</dbReference>
<accession>A0A0C3DVN5</accession>
<dbReference type="HOGENOM" id="CLU_1928832_0_0_1"/>
<proteinExistence type="predicted"/>
<reference evidence="1 2" key="1">
    <citation type="submission" date="2014-04" db="EMBL/GenBank/DDBJ databases">
        <authorList>
            <consortium name="DOE Joint Genome Institute"/>
            <person name="Kuo A."/>
            <person name="Kohler A."/>
            <person name="Nagy L.G."/>
            <person name="Floudas D."/>
            <person name="Copeland A."/>
            <person name="Barry K.W."/>
            <person name="Cichocki N."/>
            <person name="Veneault-Fourrey C."/>
            <person name="LaButti K."/>
            <person name="Lindquist E.A."/>
            <person name="Lipzen A."/>
            <person name="Lundell T."/>
            <person name="Morin E."/>
            <person name="Murat C."/>
            <person name="Sun H."/>
            <person name="Tunlid A."/>
            <person name="Henrissat B."/>
            <person name="Grigoriev I.V."/>
            <person name="Hibbett D.S."/>
            <person name="Martin F."/>
            <person name="Nordberg H.P."/>
            <person name="Cantor M.N."/>
            <person name="Hua S.X."/>
        </authorList>
    </citation>
    <scope>NUCLEOTIDE SEQUENCE [LARGE SCALE GENOMIC DNA]</scope>
    <source>
        <strain evidence="1 2">Foug A</strain>
    </source>
</reference>
<name>A0A0C3DVN5_9AGAM</name>
<evidence type="ECO:0000313" key="1">
    <source>
        <dbReference type="EMBL" id="KIM60264.1"/>
    </source>
</evidence>
<reference evidence="2" key="2">
    <citation type="submission" date="2015-01" db="EMBL/GenBank/DDBJ databases">
        <title>Evolutionary Origins and Diversification of the Mycorrhizal Mutualists.</title>
        <authorList>
            <consortium name="DOE Joint Genome Institute"/>
            <consortium name="Mycorrhizal Genomics Consortium"/>
            <person name="Kohler A."/>
            <person name="Kuo A."/>
            <person name="Nagy L.G."/>
            <person name="Floudas D."/>
            <person name="Copeland A."/>
            <person name="Barry K.W."/>
            <person name="Cichocki N."/>
            <person name="Veneault-Fourrey C."/>
            <person name="LaButti K."/>
            <person name="Lindquist E.A."/>
            <person name="Lipzen A."/>
            <person name="Lundell T."/>
            <person name="Morin E."/>
            <person name="Murat C."/>
            <person name="Riley R."/>
            <person name="Ohm R."/>
            <person name="Sun H."/>
            <person name="Tunlid A."/>
            <person name="Henrissat B."/>
            <person name="Grigoriev I.V."/>
            <person name="Hibbett D.S."/>
            <person name="Martin F."/>
        </authorList>
    </citation>
    <scope>NUCLEOTIDE SEQUENCE [LARGE SCALE GENOMIC DNA]</scope>
    <source>
        <strain evidence="2">Foug A</strain>
    </source>
</reference>
<keyword evidence="2" id="KW-1185">Reference proteome</keyword>
<evidence type="ECO:0000313" key="2">
    <source>
        <dbReference type="Proteomes" id="UP000053989"/>
    </source>
</evidence>